<evidence type="ECO:0000256" key="1">
    <source>
        <dbReference type="ARBA" id="ARBA00004123"/>
    </source>
</evidence>
<dbReference type="AlphaFoldDB" id="A0A4P9XVQ7"/>
<proteinExistence type="inferred from homology"/>
<dbReference type="GO" id="GO:0016301">
    <property type="term" value="F:kinase activity"/>
    <property type="evidence" value="ECO:0007669"/>
    <property type="project" value="UniProtKB-KW"/>
</dbReference>
<evidence type="ECO:0000256" key="7">
    <source>
        <dbReference type="ARBA" id="ARBA00025043"/>
    </source>
</evidence>
<dbReference type="GO" id="GO:0005829">
    <property type="term" value="C:cytosol"/>
    <property type="evidence" value="ECO:0007669"/>
    <property type="project" value="TreeGrafter"/>
</dbReference>
<sequence>MTGSTHLLETSAETAHLFYFSNVRNAKALREQLLAGDARLAYALVDGRAVLDPFQLLVAAGRAAEAARDDRLKTRNVHSEVVYNLAPDTNIGGAFRNFGVVDDSQALAVVKIGGQRDEAESDLIDLIDGTPESTERIGSDVDLERIRKCYKLTPAEMAHRTQLINTVVTAMALKGVTQAAITTTSDA</sequence>
<evidence type="ECO:0000256" key="6">
    <source>
        <dbReference type="ARBA" id="ARBA00023242"/>
    </source>
</evidence>
<evidence type="ECO:0000256" key="2">
    <source>
        <dbReference type="ARBA" id="ARBA00005546"/>
    </source>
</evidence>
<dbReference type="PANTHER" id="PTHR15840:SF10">
    <property type="entry name" value="EKC_KEOPS COMPLEX SUBUNIT TPRKB"/>
    <property type="match status" value="1"/>
</dbReference>
<name>A0A4P9XVQ7_9FUNG</name>
<comment type="similarity">
    <text evidence="2 8">Belongs to the CGI121/TPRKB family.</text>
</comment>
<protein>
    <recommendedName>
        <fullName evidence="4">EKC/KEOPS complex subunit CGI121</fullName>
    </recommendedName>
    <alternativeName>
        <fullName evidence="3">EKC/KEOPS complex subunit cgi121</fullName>
    </alternativeName>
</protein>
<evidence type="ECO:0000256" key="5">
    <source>
        <dbReference type="ARBA" id="ARBA00022694"/>
    </source>
</evidence>
<dbReference type="GO" id="GO:0000408">
    <property type="term" value="C:EKC/KEOPS complex"/>
    <property type="evidence" value="ECO:0007669"/>
    <property type="project" value="TreeGrafter"/>
</dbReference>
<dbReference type="InterPro" id="IPR036504">
    <property type="entry name" value="CGI121/TPRKB_sf"/>
</dbReference>
<keyword evidence="6 8" id="KW-0539">Nucleus</keyword>
<comment type="subcellular location">
    <subcellularLocation>
        <location evidence="1">Nucleus</location>
    </subcellularLocation>
</comment>
<comment type="function">
    <text evidence="7">Component of the EKC/KEOPS complex that is required for the formation of a threonylcarbamoyl group on adenosine at position 37 (t(6)A37) in tRNAs that read codons beginning with adenine. The complex is probably involved in the transfer of the threonylcarbamoyl moiety of threonylcarbamoyl-AMP (TC-AMP) to the N6 group of A37. CGI121 acts as an allosteric effector that regulates the t(6)A activity of the complex. The EKC/KEOPS complex also promotes both telomere uncapping and telomere elongation. The complex is required for efficient recruitment of transcriptional coactivators. CGI121 is not required for tRNA modification.</text>
</comment>
<dbReference type="GO" id="GO:0002949">
    <property type="term" value="P:tRNA threonylcarbamoyladenosine modification"/>
    <property type="evidence" value="ECO:0007669"/>
    <property type="project" value="TreeGrafter"/>
</dbReference>
<evidence type="ECO:0000313" key="10">
    <source>
        <dbReference type="Proteomes" id="UP000271241"/>
    </source>
</evidence>
<keyword evidence="9" id="KW-0418">Kinase</keyword>
<dbReference type="PANTHER" id="PTHR15840">
    <property type="entry name" value="CGI-121 FAMILY MEMBER"/>
    <property type="match status" value="1"/>
</dbReference>
<organism evidence="9 10">
    <name type="scientific">Thamnocephalis sphaerospora</name>
    <dbReference type="NCBI Taxonomy" id="78915"/>
    <lineage>
        <taxon>Eukaryota</taxon>
        <taxon>Fungi</taxon>
        <taxon>Fungi incertae sedis</taxon>
        <taxon>Zoopagomycota</taxon>
        <taxon>Zoopagomycotina</taxon>
        <taxon>Zoopagomycetes</taxon>
        <taxon>Zoopagales</taxon>
        <taxon>Sigmoideomycetaceae</taxon>
        <taxon>Thamnocephalis</taxon>
    </lineage>
</organism>
<evidence type="ECO:0000256" key="4">
    <source>
        <dbReference type="ARBA" id="ARBA00016009"/>
    </source>
</evidence>
<dbReference type="SUPFAM" id="SSF143870">
    <property type="entry name" value="PF0523-like"/>
    <property type="match status" value="1"/>
</dbReference>
<dbReference type="STRING" id="78915.A0A4P9XVQ7"/>
<accession>A0A4P9XVQ7</accession>
<keyword evidence="5" id="KW-0819">tRNA processing</keyword>
<dbReference type="Proteomes" id="UP000271241">
    <property type="component" value="Unassembled WGS sequence"/>
</dbReference>
<evidence type="ECO:0000256" key="8">
    <source>
        <dbReference type="RuleBase" id="RU004398"/>
    </source>
</evidence>
<keyword evidence="9" id="KW-0808">Transferase</keyword>
<evidence type="ECO:0000256" key="3">
    <source>
        <dbReference type="ARBA" id="ARBA00015316"/>
    </source>
</evidence>
<dbReference type="EMBL" id="KZ992456">
    <property type="protein sequence ID" value="RKP10367.1"/>
    <property type="molecule type" value="Genomic_DNA"/>
</dbReference>
<dbReference type="OrthoDB" id="329139at2759"/>
<gene>
    <name evidence="9" type="ORF">THASP1DRAFT_27851</name>
</gene>
<reference evidence="10" key="1">
    <citation type="journal article" date="2018" name="Nat. Microbiol.">
        <title>Leveraging single-cell genomics to expand the fungal tree of life.</title>
        <authorList>
            <person name="Ahrendt S.R."/>
            <person name="Quandt C.A."/>
            <person name="Ciobanu D."/>
            <person name="Clum A."/>
            <person name="Salamov A."/>
            <person name="Andreopoulos B."/>
            <person name="Cheng J.F."/>
            <person name="Woyke T."/>
            <person name="Pelin A."/>
            <person name="Henrissat B."/>
            <person name="Reynolds N.K."/>
            <person name="Benny G.L."/>
            <person name="Smith M.E."/>
            <person name="James T.Y."/>
            <person name="Grigoriev I.V."/>
        </authorList>
    </citation>
    <scope>NUCLEOTIDE SEQUENCE [LARGE SCALE GENOMIC DNA]</scope>
    <source>
        <strain evidence="10">RSA 1356</strain>
    </source>
</reference>
<keyword evidence="10" id="KW-1185">Reference proteome</keyword>
<dbReference type="GO" id="GO:0005634">
    <property type="term" value="C:nucleus"/>
    <property type="evidence" value="ECO:0007669"/>
    <property type="project" value="UniProtKB-SubCell"/>
</dbReference>
<dbReference type="Pfam" id="PF08617">
    <property type="entry name" value="CGI-121"/>
    <property type="match status" value="1"/>
</dbReference>
<evidence type="ECO:0000313" key="9">
    <source>
        <dbReference type="EMBL" id="RKP10367.1"/>
    </source>
</evidence>
<dbReference type="InterPro" id="IPR013926">
    <property type="entry name" value="CGI121/TPRKB"/>
</dbReference>
<dbReference type="Gene3D" id="3.30.2380.10">
    <property type="entry name" value="CGI121/TPRKB"/>
    <property type="match status" value="1"/>
</dbReference>